<accession>A0ABY5I5R3</accession>
<gene>
    <name evidence="1" type="ORF">NMU03_04695</name>
</gene>
<name>A0ABY5I5R3_9FIRM</name>
<dbReference type="EMBL" id="CP101620">
    <property type="protein sequence ID" value="UTY40102.1"/>
    <property type="molecule type" value="Genomic_DNA"/>
</dbReference>
<keyword evidence="2" id="KW-1185">Reference proteome</keyword>
<organism evidence="1 2">
    <name type="scientific">Allocoprobacillus halotolerans</name>
    <dbReference type="NCBI Taxonomy" id="2944914"/>
    <lineage>
        <taxon>Bacteria</taxon>
        <taxon>Bacillati</taxon>
        <taxon>Bacillota</taxon>
        <taxon>Erysipelotrichia</taxon>
        <taxon>Erysipelotrichales</taxon>
        <taxon>Erysipelotrichaceae</taxon>
        <taxon>Allocoprobacillus</taxon>
    </lineage>
</organism>
<evidence type="ECO:0000313" key="2">
    <source>
        <dbReference type="Proteomes" id="UP001060112"/>
    </source>
</evidence>
<dbReference type="RefSeq" id="WP_290141536.1">
    <property type="nucleotide sequence ID" value="NZ_CP101620.1"/>
</dbReference>
<protein>
    <submittedName>
        <fullName evidence="1">Uncharacterized protein</fullName>
    </submittedName>
</protein>
<sequence>MKEKETEVEITEDSDVFHVKVDGQTTDELHNDIPQDIQDLYDVNDLNIEVVVSDDIVQDSKEKIAERVSTDGQTISRIFDISILVACQDEQVGTINETSQKLKFMVDIPIEDLKYDVDTINREFVILREHENIVEEIPVEVVDGQAIFETNKFSTYALVYRDTPKKLLNNISKSNIKT</sequence>
<dbReference type="Proteomes" id="UP001060112">
    <property type="component" value="Chromosome"/>
</dbReference>
<reference evidence="1" key="1">
    <citation type="submission" date="2022-07" db="EMBL/GenBank/DDBJ databases">
        <title>Faecal culturing of patients with breast cancer.</title>
        <authorList>
            <person name="Teng N.M.Y."/>
            <person name="Kiu R."/>
            <person name="Evans R."/>
            <person name="Baker D.J."/>
            <person name="Zenner C."/>
            <person name="Robinson S.D."/>
            <person name="Hall L.J."/>
        </authorList>
    </citation>
    <scope>NUCLEOTIDE SEQUENCE</scope>
    <source>
        <strain evidence="1">LH1062</strain>
    </source>
</reference>
<evidence type="ECO:0000313" key="1">
    <source>
        <dbReference type="EMBL" id="UTY40102.1"/>
    </source>
</evidence>
<proteinExistence type="predicted"/>